<organism evidence="2">
    <name type="scientific">Streptomyces haneummycinicus</name>
    <dbReference type="NCBI Taxonomy" id="3074435"/>
    <lineage>
        <taxon>Bacteria</taxon>
        <taxon>Bacillati</taxon>
        <taxon>Actinomycetota</taxon>
        <taxon>Actinomycetes</taxon>
        <taxon>Kitasatosporales</taxon>
        <taxon>Streptomycetaceae</taxon>
        <taxon>Streptomyces</taxon>
    </lineage>
</organism>
<feature type="compositionally biased region" description="Basic residues" evidence="1">
    <location>
        <begin position="275"/>
        <end position="295"/>
    </location>
</feature>
<name>A0AAT9HKJ8_9ACTN</name>
<dbReference type="AlphaFoldDB" id="A0AAT9HKJ8"/>
<feature type="region of interest" description="Disordered" evidence="1">
    <location>
        <begin position="272"/>
        <end position="332"/>
    </location>
</feature>
<evidence type="ECO:0000313" key="2">
    <source>
        <dbReference type="EMBL" id="BFO17829.1"/>
    </source>
</evidence>
<dbReference type="InterPro" id="IPR011047">
    <property type="entry name" value="Quinoprotein_ADH-like_sf"/>
</dbReference>
<feature type="region of interest" description="Disordered" evidence="1">
    <location>
        <begin position="204"/>
        <end position="233"/>
    </location>
</feature>
<dbReference type="InterPro" id="IPR015943">
    <property type="entry name" value="WD40/YVTN_repeat-like_dom_sf"/>
</dbReference>
<feature type="compositionally biased region" description="Basic and acidic residues" evidence="1">
    <location>
        <begin position="310"/>
        <end position="328"/>
    </location>
</feature>
<reference evidence="2" key="1">
    <citation type="submission" date="2024-06" db="EMBL/GenBank/DDBJ databases">
        <authorList>
            <consortium name="consrtm"/>
            <person name="Uemura M."/>
            <person name="Terahara T."/>
        </authorList>
    </citation>
    <scope>NUCLEOTIDE SEQUENCE</scope>
    <source>
        <strain evidence="2">KM77-8</strain>
    </source>
</reference>
<sequence>MTRRQVTSAPSTARAVAPVLWRFGTGSSAFGIHVDDEHCWVGNQSGDVFTLDHEGNTLSRFSLPDGVKCLVADDFWIYAGCDDGRVYDLSSKLPFAAYDISADVDIFWLDIHEGVLNVSDRSGGLTVIDHEDEHQWSRRSQGAHAWMVRADDRAVYHGHFEGVTAYAPDGGGELWHTPPAAVCCSAGRRTTPSTRARPTVWCSGCRRRPVPSRPPTPATAPSTPAPPPRRAVRVRRGLLVVRLLLRPGRHPAVEARHGRRLGPVHAVPRRAAVPGHHRRFPGVRRRERDRRRRGTAGHGAGRPGRQTRRGPADVRAGHDRHRGDDRHPGPSGAVVVECVQQNGRLRVHVLSDGYDGSWNVQFPRAIRVPGARYVVDALHPAAGGFYRVRGEIRRLQ</sequence>
<reference evidence="2" key="2">
    <citation type="submission" date="2024-07" db="EMBL/GenBank/DDBJ databases">
        <title>Streptomyces haneummycinica sp. nov., a new antibiotic-producing actinobacterium isolated from marine sediment.</title>
        <authorList>
            <person name="Uemura M."/>
            <person name="Hamada M."/>
            <person name="Hirano S."/>
            <person name="Kobayashi K."/>
            <person name="Ohshiro T."/>
            <person name="Kobayashi T."/>
            <person name="Terahara T."/>
        </authorList>
    </citation>
    <scope>NUCLEOTIDE SEQUENCE</scope>
    <source>
        <strain evidence="2">KM77-8</strain>
    </source>
</reference>
<dbReference type="SUPFAM" id="SSF50998">
    <property type="entry name" value="Quinoprotein alcohol dehydrogenase-like"/>
    <property type="match status" value="1"/>
</dbReference>
<evidence type="ECO:0000256" key="1">
    <source>
        <dbReference type="SAM" id="MobiDB-lite"/>
    </source>
</evidence>
<dbReference type="Gene3D" id="2.130.10.10">
    <property type="entry name" value="YVTN repeat-like/Quinoprotein amine dehydrogenase"/>
    <property type="match status" value="1"/>
</dbReference>
<dbReference type="EMBL" id="AP035768">
    <property type="protein sequence ID" value="BFO17829.1"/>
    <property type="molecule type" value="Genomic_DNA"/>
</dbReference>
<accession>A0AAT9HKJ8</accession>
<feature type="compositionally biased region" description="Pro residues" evidence="1">
    <location>
        <begin position="211"/>
        <end position="229"/>
    </location>
</feature>
<protein>
    <submittedName>
        <fullName evidence="2">Uncharacterized protein</fullName>
    </submittedName>
</protein>
<proteinExistence type="predicted"/>
<gene>
    <name evidence="2" type="ORF">SHKM778_42170</name>
</gene>